<dbReference type="SUPFAM" id="SSF48726">
    <property type="entry name" value="Immunoglobulin"/>
    <property type="match status" value="3"/>
</dbReference>
<comment type="caution">
    <text evidence="3">The sequence shown here is derived from an EMBL/GenBank/DDBJ whole genome shotgun (WGS) entry which is preliminary data.</text>
</comment>
<gene>
    <name evidence="3" type="ORF">BSL78_10537</name>
</gene>
<name>A0A2G8KX07_STIJA</name>
<dbReference type="InterPro" id="IPR003599">
    <property type="entry name" value="Ig_sub"/>
</dbReference>
<dbReference type="AlphaFoldDB" id="A0A2G8KX07"/>
<dbReference type="InterPro" id="IPR013783">
    <property type="entry name" value="Ig-like_fold"/>
</dbReference>
<dbReference type="InterPro" id="IPR027417">
    <property type="entry name" value="P-loop_NTPase"/>
</dbReference>
<dbReference type="EMBL" id="MRZV01000324">
    <property type="protein sequence ID" value="PIK52547.1"/>
    <property type="molecule type" value="Genomic_DNA"/>
</dbReference>
<evidence type="ECO:0000256" key="1">
    <source>
        <dbReference type="SAM" id="Phobius"/>
    </source>
</evidence>
<dbReference type="SMART" id="SM00409">
    <property type="entry name" value="IG"/>
    <property type="match status" value="2"/>
</dbReference>
<keyword evidence="1" id="KW-0472">Membrane</keyword>
<keyword evidence="1" id="KW-0812">Transmembrane</keyword>
<organism evidence="3 4">
    <name type="scientific">Stichopus japonicus</name>
    <name type="common">Sea cucumber</name>
    <dbReference type="NCBI Taxonomy" id="307972"/>
    <lineage>
        <taxon>Eukaryota</taxon>
        <taxon>Metazoa</taxon>
        <taxon>Echinodermata</taxon>
        <taxon>Eleutherozoa</taxon>
        <taxon>Echinozoa</taxon>
        <taxon>Holothuroidea</taxon>
        <taxon>Aspidochirotacea</taxon>
        <taxon>Aspidochirotida</taxon>
        <taxon>Stichopodidae</taxon>
        <taxon>Apostichopus</taxon>
    </lineage>
</organism>
<protein>
    <recommendedName>
        <fullName evidence="2">Ig-like domain-containing protein</fullName>
    </recommendedName>
</protein>
<evidence type="ECO:0000259" key="2">
    <source>
        <dbReference type="PROSITE" id="PS50835"/>
    </source>
</evidence>
<evidence type="ECO:0000313" key="4">
    <source>
        <dbReference type="Proteomes" id="UP000230750"/>
    </source>
</evidence>
<dbReference type="InterPro" id="IPR007110">
    <property type="entry name" value="Ig-like_dom"/>
</dbReference>
<dbReference type="Proteomes" id="UP000230750">
    <property type="component" value="Unassembled WGS sequence"/>
</dbReference>
<dbReference type="PANTHER" id="PTHR46844:SF1">
    <property type="entry name" value="SLR5058 PROTEIN"/>
    <property type="match status" value="1"/>
</dbReference>
<dbReference type="Gene3D" id="2.60.40.10">
    <property type="entry name" value="Immunoglobulins"/>
    <property type="match status" value="2"/>
</dbReference>
<dbReference type="PANTHER" id="PTHR46844">
    <property type="entry name" value="SLR5058 PROTEIN"/>
    <property type="match status" value="1"/>
</dbReference>
<evidence type="ECO:0000313" key="3">
    <source>
        <dbReference type="EMBL" id="PIK52547.1"/>
    </source>
</evidence>
<dbReference type="STRING" id="307972.A0A2G8KX07"/>
<dbReference type="Gene3D" id="3.40.50.300">
    <property type="entry name" value="P-loop containing nucleotide triphosphate hydrolases"/>
    <property type="match status" value="1"/>
</dbReference>
<accession>A0A2G8KX07</accession>
<feature type="domain" description="Ig-like" evidence="2">
    <location>
        <begin position="305"/>
        <end position="406"/>
    </location>
</feature>
<feature type="transmembrane region" description="Helical" evidence="1">
    <location>
        <begin position="423"/>
        <end position="447"/>
    </location>
</feature>
<keyword evidence="4" id="KW-1185">Reference proteome</keyword>
<dbReference type="PROSITE" id="PS50835">
    <property type="entry name" value="IG_LIKE"/>
    <property type="match status" value="2"/>
</dbReference>
<feature type="domain" description="Ig-like" evidence="2">
    <location>
        <begin position="131"/>
        <end position="223"/>
    </location>
</feature>
<reference evidence="3 4" key="1">
    <citation type="journal article" date="2017" name="PLoS Biol.">
        <title>The sea cucumber genome provides insights into morphological evolution and visceral regeneration.</title>
        <authorList>
            <person name="Zhang X."/>
            <person name="Sun L."/>
            <person name="Yuan J."/>
            <person name="Sun Y."/>
            <person name="Gao Y."/>
            <person name="Zhang L."/>
            <person name="Li S."/>
            <person name="Dai H."/>
            <person name="Hamel J.F."/>
            <person name="Liu C."/>
            <person name="Yu Y."/>
            <person name="Liu S."/>
            <person name="Lin W."/>
            <person name="Guo K."/>
            <person name="Jin S."/>
            <person name="Xu P."/>
            <person name="Storey K.B."/>
            <person name="Huan P."/>
            <person name="Zhang T."/>
            <person name="Zhou Y."/>
            <person name="Zhang J."/>
            <person name="Lin C."/>
            <person name="Li X."/>
            <person name="Xing L."/>
            <person name="Huo D."/>
            <person name="Sun M."/>
            <person name="Wang L."/>
            <person name="Mercier A."/>
            <person name="Li F."/>
            <person name="Yang H."/>
            <person name="Xiang J."/>
        </authorList>
    </citation>
    <scope>NUCLEOTIDE SEQUENCE [LARGE SCALE GENOMIC DNA]</scope>
    <source>
        <strain evidence="3">Shaxun</strain>
        <tissue evidence="3">Muscle</tissue>
    </source>
</reference>
<dbReference type="InterPro" id="IPR036179">
    <property type="entry name" value="Ig-like_dom_sf"/>
</dbReference>
<keyword evidence="1" id="KW-1133">Transmembrane helix</keyword>
<proteinExistence type="predicted"/>
<sequence>MKYSQYFSTVTDYLSECDFFPNLTELAPINECELLQYISIGSNGTIRCFFQEYFAVSWYNPEAEKLILFSKNGDKGGDGYTSGDYDIYPNGSLFIRNVTLEHETLLRVTKVISLTESTVSYEIQVKTVVRPNTTYPIIGMCSDSHKACLKSLDSDTTLDCSIEKTRPPVNLTWISRSLERNRTLASRYDVITQDNVTYTSSATVIFSLTQRHLLTLFVCQASSLPPDLMQRPAGQRYWSNILFYIPPPNSVTESYSSEFELDEDGRLYITNTESWHEGLYACIHNKDSDEAVELYDVKIYVNPVPAYPVVDGCNHQQYCVLHVKQGDVLTCSVYGIRPEVKLEWKGFLDDSTISFSDQTHTVKQRGDTYDIVITSTISSASSNRVTAVCRVTESSNHQFDLSTTIDLFYENVRTTIEPTTANLLIPTVIVSTLVTIALLLATLYLIIRKVRRRKRKPNNVQENAIEEATPMMKVVNDNSQQRYDENKEELFIDQLKKKYEILYDAVQPIPYIKDRMYCVDKVFVEGGMEYLDKTTVAKQGKEWKQMKSYDELLDGTRISSTRKILEGEPGYGKSTLTLQLVYDWCKGVPHSPLKQIKILILLRLRQLGGLTPSLKLSARLTGFDDLARDKYIRKAVTGDDDEAVDEIKRKLQENPVLEIFAKKTNCWESVTELVSNGVTVNVNDSKLLQRSVTQILEFASKKEIPITSVYLNKSYKKCEKDVILLHSGNMLTQLLTVEKIHIETEMVKNEPRILTEEDVTKIFRYGLRSEHLKDLS</sequence>